<dbReference type="InterPro" id="IPR049142">
    <property type="entry name" value="MS_channel_1st"/>
</dbReference>
<feature type="domain" description="Mechanosensitive ion channel transmembrane helices 2/3" evidence="10">
    <location>
        <begin position="531"/>
        <end position="571"/>
    </location>
</feature>
<accession>A0ABU8TKF2</accession>
<proteinExistence type="inferred from homology"/>
<dbReference type="Pfam" id="PF21082">
    <property type="entry name" value="MS_channel_3rd"/>
    <property type="match status" value="1"/>
</dbReference>
<dbReference type="InterPro" id="IPR006685">
    <property type="entry name" value="MscS_channel_2nd"/>
</dbReference>
<evidence type="ECO:0000259" key="8">
    <source>
        <dbReference type="Pfam" id="PF00924"/>
    </source>
</evidence>
<feature type="transmembrane region" description="Helical" evidence="7">
    <location>
        <begin position="208"/>
        <end position="229"/>
    </location>
</feature>
<dbReference type="RefSeq" id="WP_340274412.1">
    <property type="nucleotide sequence ID" value="NZ_JBAKIA010000006.1"/>
</dbReference>
<feature type="transmembrane region" description="Helical" evidence="7">
    <location>
        <begin position="356"/>
        <end position="380"/>
    </location>
</feature>
<evidence type="ECO:0000256" key="7">
    <source>
        <dbReference type="SAM" id="Phobius"/>
    </source>
</evidence>
<feature type="transmembrane region" description="Helical" evidence="7">
    <location>
        <begin position="282"/>
        <end position="302"/>
    </location>
</feature>
<keyword evidence="4 7" id="KW-0812">Transmembrane</keyword>
<dbReference type="InterPro" id="IPR023408">
    <property type="entry name" value="MscS_beta-dom_sf"/>
</dbReference>
<dbReference type="Proteomes" id="UP001385499">
    <property type="component" value="Unassembled WGS sequence"/>
</dbReference>
<dbReference type="InterPro" id="IPR010920">
    <property type="entry name" value="LSM_dom_sf"/>
</dbReference>
<evidence type="ECO:0000256" key="4">
    <source>
        <dbReference type="ARBA" id="ARBA00022692"/>
    </source>
</evidence>
<dbReference type="Gene3D" id="2.30.30.60">
    <property type="match status" value="1"/>
</dbReference>
<evidence type="ECO:0000256" key="6">
    <source>
        <dbReference type="ARBA" id="ARBA00023136"/>
    </source>
</evidence>
<name>A0ABU8TKF2_9HYPH</name>
<feature type="transmembrane region" description="Helical" evidence="7">
    <location>
        <begin position="329"/>
        <end position="350"/>
    </location>
</feature>
<dbReference type="EMBL" id="JBAKIA010000006">
    <property type="protein sequence ID" value="MEJ8474649.1"/>
    <property type="molecule type" value="Genomic_DNA"/>
</dbReference>
<keyword evidence="12" id="KW-1185">Reference proteome</keyword>
<reference evidence="11 12" key="1">
    <citation type="submission" date="2024-02" db="EMBL/GenBank/DDBJ databases">
        <title>Roseibium algae sp. nov., isolated from marine alga (Grateloupia sp.), showing potential in myo-inositol conversion.</title>
        <authorList>
            <person name="Wang Y."/>
        </authorList>
    </citation>
    <scope>NUCLEOTIDE SEQUENCE [LARGE SCALE GENOMIC DNA]</scope>
    <source>
        <strain evidence="11 12">H3510</strain>
    </source>
</reference>
<dbReference type="InterPro" id="IPR049278">
    <property type="entry name" value="MS_channel_C"/>
</dbReference>
<keyword evidence="5 7" id="KW-1133">Transmembrane helix</keyword>
<dbReference type="Pfam" id="PF21088">
    <property type="entry name" value="MS_channel_1st"/>
    <property type="match status" value="1"/>
</dbReference>
<evidence type="ECO:0000313" key="12">
    <source>
        <dbReference type="Proteomes" id="UP001385499"/>
    </source>
</evidence>
<dbReference type="InterPro" id="IPR045276">
    <property type="entry name" value="YbiO_bact"/>
</dbReference>
<sequence length="780" mass="84289">MQNLIGHLKWTKGTFNRMALLTFGQLVLLLCLTISPAPVDAQGIVGLLRSQEAPAAETAEPEKAAQRETLEEASVAAEASVEKYGRNALLARDVMREIVGNAPGLGDAIETTLRSKGANGGLYWLSSTLMVVAIAIAVGLAAYSLVLSWGRRQFAHLYEQEVHQRADKVGYLFLRAILMTAGLVVFVCVSGLLLLFLKLGSESGQQTAFVILGVMTLFLFLRIVFLNLLAPYSPSHRLFPMADHHAKGLYRSMLIGIAVSAIVLALCKWMEKLGLPVNAHKLALIGAALLSCLILCGIAIVYRNVLGALIRGRAGEAAPLWRRVISKSWHLVAVVYFLIAWAISSVRILLGLPDATGLVVAPLETLLITLVVYGLLILLIDRVLLPRLDTSSAQAVIADDIRRAENLEGEDLDSEGTEAQARAEAAEREALRSPFRHLLDHGATILVMFGAVALLARLWGAPLANDDSTLGGIVQVLLIAFFGYMAYKAVEVSIDGQIGKQGPGEDKDEEAEVGGAGESRISTLLPILRNFLLISIVAISVMIGLSQIGVNIAPLFAGAGVVGLAIGFGAQTLIRDIFSGAFYLMDDAFRKGEYIDIGSAKGVVEKISIRSMQLRHHRGALTTIPFGEIQHVQNFSRDWAIMKLAFRVTYDTDVEKMRKIIKKFGQLLLDDEYYGPMFLQPLKSQGILSMEDSAMIARVKFMTKPGKQFEVRKVVYVGLQERFEEAGIKFAHKQVTVRVAPQDGDETATPTAAGAAAAASHAVAGAAAAGMIEDEENAEN</sequence>
<feature type="transmembrane region" description="Helical" evidence="7">
    <location>
        <begin position="249"/>
        <end position="270"/>
    </location>
</feature>
<dbReference type="InterPro" id="IPR011066">
    <property type="entry name" value="MscS_channel_C_sf"/>
</dbReference>
<organism evidence="11 12">
    <name type="scientific">Roseibium algae</name>
    <dbReference type="NCBI Taxonomy" id="3123038"/>
    <lineage>
        <taxon>Bacteria</taxon>
        <taxon>Pseudomonadati</taxon>
        <taxon>Pseudomonadota</taxon>
        <taxon>Alphaproteobacteria</taxon>
        <taxon>Hyphomicrobiales</taxon>
        <taxon>Stappiaceae</taxon>
        <taxon>Roseibium</taxon>
    </lineage>
</organism>
<evidence type="ECO:0000256" key="3">
    <source>
        <dbReference type="ARBA" id="ARBA00022475"/>
    </source>
</evidence>
<dbReference type="SUPFAM" id="SSF50182">
    <property type="entry name" value="Sm-like ribonucleoproteins"/>
    <property type="match status" value="1"/>
</dbReference>
<evidence type="ECO:0000256" key="1">
    <source>
        <dbReference type="ARBA" id="ARBA00004651"/>
    </source>
</evidence>
<evidence type="ECO:0000313" key="11">
    <source>
        <dbReference type="EMBL" id="MEJ8474649.1"/>
    </source>
</evidence>
<gene>
    <name evidence="11" type="ORF">V6575_11180</name>
</gene>
<keyword evidence="6 7" id="KW-0472">Membrane</keyword>
<evidence type="ECO:0000259" key="9">
    <source>
        <dbReference type="Pfam" id="PF21082"/>
    </source>
</evidence>
<dbReference type="PANTHER" id="PTHR30460:SF0">
    <property type="entry name" value="MODERATE CONDUCTANCE MECHANOSENSITIVE CHANNEL YBIO"/>
    <property type="match status" value="1"/>
</dbReference>
<feature type="domain" description="Mechanosensitive ion channel MscS C-terminal" evidence="9">
    <location>
        <begin position="644"/>
        <end position="730"/>
    </location>
</feature>
<keyword evidence="3" id="KW-1003">Cell membrane</keyword>
<feature type="transmembrane region" description="Helical" evidence="7">
    <location>
        <begin position="552"/>
        <end position="574"/>
    </location>
</feature>
<feature type="transmembrane region" description="Helical" evidence="7">
    <location>
        <begin position="472"/>
        <end position="490"/>
    </location>
</feature>
<comment type="subcellular location">
    <subcellularLocation>
        <location evidence="1">Cell membrane</location>
        <topology evidence="1">Multi-pass membrane protein</topology>
    </subcellularLocation>
</comment>
<feature type="transmembrane region" description="Helical" evidence="7">
    <location>
        <begin position="527"/>
        <end position="546"/>
    </location>
</feature>
<protein>
    <submittedName>
        <fullName evidence="11">Mechanosensitive ion channel domain-containing protein</fullName>
    </submittedName>
</protein>
<dbReference type="InterPro" id="IPR011014">
    <property type="entry name" value="MscS_channel_TM-2"/>
</dbReference>
<feature type="domain" description="Mechanosensitive ion channel MscS" evidence="8">
    <location>
        <begin position="572"/>
        <end position="637"/>
    </location>
</feature>
<feature type="transmembrane region" description="Helical" evidence="7">
    <location>
        <begin position="122"/>
        <end position="150"/>
    </location>
</feature>
<dbReference type="SUPFAM" id="SSF82689">
    <property type="entry name" value="Mechanosensitive channel protein MscS (YggB), C-terminal domain"/>
    <property type="match status" value="1"/>
</dbReference>
<dbReference type="Gene3D" id="3.30.70.100">
    <property type="match status" value="1"/>
</dbReference>
<feature type="transmembrane region" description="Helical" evidence="7">
    <location>
        <begin position="438"/>
        <end position="460"/>
    </location>
</feature>
<dbReference type="PANTHER" id="PTHR30460">
    <property type="entry name" value="MODERATE CONDUCTANCE MECHANOSENSITIVE CHANNEL YBIO"/>
    <property type="match status" value="1"/>
</dbReference>
<dbReference type="Pfam" id="PF00924">
    <property type="entry name" value="MS_channel_2nd"/>
    <property type="match status" value="1"/>
</dbReference>
<dbReference type="SUPFAM" id="SSF82861">
    <property type="entry name" value="Mechanosensitive channel protein MscS (YggB), transmembrane region"/>
    <property type="match status" value="1"/>
</dbReference>
<comment type="caution">
    <text evidence="11">The sequence shown here is derived from an EMBL/GenBank/DDBJ whole genome shotgun (WGS) entry which is preliminary data.</text>
</comment>
<feature type="transmembrane region" description="Helical" evidence="7">
    <location>
        <begin position="171"/>
        <end position="196"/>
    </location>
</feature>
<dbReference type="Gene3D" id="1.10.287.1260">
    <property type="match status" value="1"/>
</dbReference>
<evidence type="ECO:0000259" key="10">
    <source>
        <dbReference type="Pfam" id="PF21088"/>
    </source>
</evidence>
<comment type="similarity">
    <text evidence="2">Belongs to the MscS (TC 1.A.23) family.</text>
</comment>
<evidence type="ECO:0000256" key="5">
    <source>
        <dbReference type="ARBA" id="ARBA00022989"/>
    </source>
</evidence>
<evidence type="ECO:0000256" key="2">
    <source>
        <dbReference type="ARBA" id="ARBA00008017"/>
    </source>
</evidence>